<dbReference type="InterPro" id="IPR006963">
    <property type="entry name" value="Mopterin_OxRdtase_4Fe-4S_dom"/>
</dbReference>
<name>A0A316TKW4_9ACTN</name>
<dbReference type="InterPro" id="IPR006656">
    <property type="entry name" value="Mopterin_OxRdtase"/>
</dbReference>
<dbReference type="SMART" id="SM00926">
    <property type="entry name" value="Molybdop_Fe4S4"/>
    <property type="match status" value="1"/>
</dbReference>
<evidence type="ECO:0000256" key="2">
    <source>
        <dbReference type="ARBA" id="ARBA00010312"/>
    </source>
</evidence>
<dbReference type="GO" id="GO:0016491">
    <property type="term" value="F:oxidoreductase activity"/>
    <property type="evidence" value="ECO:0007669"/>
    <property type="project" value="UniProtKB-KW"/>
</dbReference>
<protein>
    <submittedName>
        <fullName evidence="9">Formate dehydrogenase</fullName>
    </submittedName>
</protein>
<dbReference type="SUPFAM" id="SSF50692">
    <property type="entry name" value="ADC-like"/>
    <property type="match status" value="1"/>
</dbReference>
<dbReference type="PANTHER" id="PTHR43742">
    <property type="entry name" value="TRIMETHYLAMINE-N-OXIDE REDUCTASE"/>
    <property type="match status" value="1"/>
</dbReference>
<dbReference type="Pfam" id="PF00384">
    <property type="entry name" value="Molybdopterin"/>
    <property type="match status" value="1"/>
</dbReference>
<feature type="domain" description="4Fe-4S Mo/W bis-MGD-type" evidence="8">
    <location>
        <begin position="4"/>
        <end position="60"/>
    </location>
</feature>
<evidence type="ECO:0000256" key="3">
    <source>
        <dbReference type="ARBA" id="ARBA00022505"/>
    </source>
</evidence>
<gene>
    <name evidence="9" type="ORF">DJ010_01960</name>
</gene>
<evidence type="ECO:0000259" key="8">
    <source>
        <dbReference type="PROSITE" id="PS51669"/>
    </source>
</evidence>
<keyword evidence="3" id="KW-0500">Molybdenum</keyword>
<evidence type="ECO:0000256" key="7">
    <source>
        <dbReference type="ARBA" id="ARBA00023014"/>
    </source>
</evidence>
<keyword evidence="5" id="KW-0560">Oxidoreductase</keyword>
<reference evidence="9 10" key="1">
    <citation type="submission" date="2018-05" db="EMBL/GenBank/DDBJ databases">
        <title>Nocardioides silvaticus genome.</title>
        <authorList>
            <person name="Li C."/>
            <person name="Wang G."/>
        </authorList>
    </citation>
    <scope>NUCLEOTIDE SEQUENCE [LARGE SCALE GENOMIC DNA]</scope>
    <source>
        <strain evidence="9 10">CCTCC AB 2018079</strain>
    </source>
</reference>
<dbReference type="InterPro" id="IPR006657">
    <property type="entry name" value="MoPterin_dinucl-bd_dom"/>
</dbReference>
<keyword evidence="10" id="KW-1185">Reference proteome</keyword>
<evidence type="ECO:0000256" key="6">
    <source>
        <dbReference type="ARBA" id="ARBA00023004"/>
    </source>
</evidence>
<dbReference type="PROSITE" id="PS00932">
    <property type="entry name" value="MOLYBDOPTERIN_PROK_3"/>
    <property type="match status" value="1"/>
</dbReference>
<dbReference type="RefSeq" id="WP_109691931.1">
    <property type="nucleotide sequence ID" value="NZ_QGDD01000001.1"/>
</dbReference>
<dbReference type="Pfam" id="PF01568">
    <property type="entry name" value="Molydop_binding"/>
    <property type="match status" value="1"/>
</dbReference>
<evidence type="ECO:0000256" key="5">
    <source>
        <dbReference type="ARBA" id="ARBA00023002"/>
    </source>
</evidence>
<dbReference type="Gene3D" id="2.40.40.20">
    <property type="match status" value="1"/>
</dbReference>
<dbReference type="PROSITE" id="PS51669">
    <property type="entry name" value="4FE4S_MOW_BIS_MGD"/>
    <property type="match status" value="1"/>
</dbReference>
<dbReference type="Gene3D" id="2.20.25.90">
    <property type="entry name" value="ADC-like domains"/>
    <property type="match status" value="1"/>
</dbReference>
<dbReference type="GO" id="GO:0043546">
    <property type="term" value="F:molybdopterin cofactor binding"/>
    <property type="evidence" value="ECO:0007669"/>
    <property type="project" value="InterPro"/>
</dbReference>
<comment type="cofactor">
    <cofactor evidence="1">
        <name>Mo-bis(molybdopterin guanine dinucleotide)</name>
        <dbReference type="ChEBI" id="CHEBI:60539"/>
    </cofactor>
</comment>
<dbReference type="OrthoDB" id="7376058at2"/>
<dbReference type="GO" id="GO:0046872">
    <property type="term" value="F:metal ion binding"/>
    <property type="evidence" value="ECO:0007669"/>
    <property type="project" value="UniProtKB-KW"/>
</dbReference>
<keyword evidence="7" id="KW-0411">Iron-sulfur</keyword>
<evidence type="ECO:0000313" key="9">
    <source>
        <dbReference type="EMBL" id="PWN04428.1"/>
    </source>
</evidence>
<proteinExistence type="inferred from homology"/>
<dbReference type="Pfam" id="PF04879">
    <property type="entry name" value="Molybdop_Fe4S4"/>
    <property type="match status" value="1"/>
</dbReference>
<evidence type="ECO:0000256" key="1">
    <source>
        <dbReference type="ARBA" id="ARBA00001942"/>
    </source>
</evidence>
<dbReference type="InterPro" id="IPR050612">
    <property type="entry name" value="Prok_Mopterin_Oxidored"/>
</dbReference>
<dbReference type="InterPro" id="IPR006655">
    <property type="entry name" value="Mopterin_OxRdtase_prok_CS"/>
</dbReference>
<comment type="similarity">
    <text evidence="2">Belongs to the prokaryotic molybdopterin-containing oxidoreductase family.</text>
</comment>
<accession>A0A316TKW4</accession>
<evidence type="ECO:0000313" key="10">
    <source>
        <dbReference type="Proteomes" id="UP000245507"/>
    </source>
</evidence>
<keyword evidence="6" id="KW-0408">Iron</keyword>
<dbReference type="Gene3D" id="3.40.228.10">
    <property type="entry name" value="Dimethylsulfoxide Reductase, domain 2"/>
    <property type="match status" value="1"/>
</dbReference>
<dbReference type="AlphaFoldDB" id="A0A316TKW4"/>
<sequence>MGATREQVTFCRICEPFCGMVATVEGDRLVALRPDKDHPLSQGYACPKGLAYPEIQNDPDRVRHPMKRQPDGSFARVSWDEAMADIVSRLSTIRREQGGSAIAAYLGNPGALNYSNGLWLQSFMKAVGSPHVFTAGSQDTNSRFAASHLLYGIPTAIAIPDLDDMELFVVLGANPLVSHGSLFSLPRMKYAMADVVRRGGRVLAIDPRRTETARKFDWLPIVPDTDAWLLLSLLQVLFAEGLEDTEALATASGVGFLRDLVAPFAPERTEVHTGIAADVVRDLARELAARRSMLYGRTGTCLGSASTLTNYLMDAVNLVAGNLDARGGAVFGESPMPMLEEVTHRLGFLSYGATRSRIGDFPDMLGSEPAANMAAEIVTPGDGQVRALIVSAGNPVLSTPNGPDLEKALDQLDLMVSLDLYVNETNAHAHYVLPATAMYEREDAPIFSLTFFGQPFFQVTDAVVPPAGEARPEWQVFDDLARGLGTRAVPIGVARLGVRVGELARVRLTPLRILDAIIRTGRGGDRFGLRPGGLSFKRLLRKHPHGYVHAERQPVGRIHKVVRHRDRLVHLEHDAIRSEVQRVAARTHDPAYPLRLIGMREMRSENSWFHNAMAGKRDPQTARLHPDDAAAIGIGDGDLVRLSSKSGWIELPVTLTDDIKAGVVAVPHGWGHKGTGSWRHANAMPGANVNELASSDPEDLEPLVGMSHLSGIPIRAEAVEEVGSERSVAAAGADVVGVD</sequence>
<dbReference type="EMBL" id="QGDD01000001">
    <property type="protein sequence ID" value="PWN04428.1"/>
    <property type="molecule type" value="Genomic_DNA"/>
</dbReference>
<dbReference type="Gene3D" id="3.40.50.740">
    <property type="match status" value="1"/>
</dbReference>
<keyword evidence="4" id="KW-0479">Metal-binding</keyword>
<dbReference type="Proteomes" id="UP000245507">
    <property type="component" value="Unassembled WGS sequence"/>
</dbReference>
<dbReference type="GO" id="GO:0051536">
    <property type="term" value="F:iron-sulfur cluster binding"/>
    <property type="evidence" value="ECO:0007669"/>
    <property type="project" value="UniProtKB-KW"/>
</dbReference>
<dbReference type="SUPFAM" id="SSF53706">
    <property type="entry name" value="Formate dehydrogenase/DMSO reductase, domains 1-3"/>
    <property type="match status" value="1"/>
</dbReference>
<organism evidence="9 10">
    <name type="scientific">Nocardioides silvaticus</name>
    <dbReference type="NCBI Taxonomy" id="2201891"/>
    <lineage>
        <taxon>Bacteria</taxon>
        <taxon>Bacillati</taxon>
        <taxon>Actinomycetota</taxon>
        <taxon>Actinomycetes</taxon>
        <taxon>Propionibacteriales</taxon>
        <taxon>Nocardioidaceae</taxon>
        <taxon>Nocardioides</taxon>
    </lineage>
</organism>
<dbReference type="InterPro" id="IPR009010">
    <property type="entry name" value="Asp_de-COase-like_dom_sf"/>
</dbReference>
<dbReference type="PANTHER" id="PTHR43742:SF6">
    <property type="entry name" value="OXIDOREDUCTASE YYAE-RELATED"/>
    <property type="match status" value="1"/>
</dbReference>
<evidence type="ECO:0000256" key="4">
    <source>
        <dbReference type="ARBA" id="ARBA00022723"/>
    </source>
</evidence>
<comment type="caution">
    <text evidence="9">The sequence shown here is derived from an EMBL/GenBank/DDBJ whole genome shotgun (WGS) entry which is preliminary data.</text>
</comment>